<dbReference type="NCBIfam" id="TIGR01378">
    <property type="entry name" value="thi_PPkinase"/>
    <property type="match status" value="1"/>
</dbReference>
<feature type="domain" description="Thiamin pyrophosphokinase thiamin-binding" evidence="8">
    <location>
        <begin position="176"/>
        <end position="245"/>
    </location>
</feature>
<dbReference type="Gene3D" id="3.40.50.10240">
    <property type="entry name" value="Thiamin pyrophosphokinase, catalytic domain"/>
    <property type="match status" value="1"/>
</dbReference>
<evidence type="ECO:0000256" key="6">
    <source>
        <dbReference type="ARBA" id="ARBA00022840"/>
    </source>
</evidence>
<protein>
    <recommendedName>
        <fullName evidence="7">Thiamine pyrophosphokinase</fullName>
        <ecNumber evidence="7">2.7.6.2</ecNumber>
    </recommendedName>
</protein>
<keyword evidence="5 7" id="KW-0418">Kinase</keyword>
<evidence type="ECO:0000256" key="4">
    <source>
        <dbReference type="ARBA" id="ARBA00022741"/>
    </source>
</evidence>
<dbReference type="InterPro" id="IPR006282">
    <property type="entry name" value="Thi_PPkinase"/>
</dbReference>
<evidence type="ECO:0000313" key="9">
    <source>
        <dbReference type="EMBL" id="CAG8982525.1"/>
    </source>
</evidence>
<keyword evidence="10" id="KW-1185">Reference proteome</keyword>
<dbReference type="OrthoDB" id="25149at2759"/>
<dbReference type="SUPFAM" id="SSF63999">
    <property type="entry name" value="Thiamin pyrophosphokinase, catalytic domain"/>
    <property type="match status" value="1"/>
</dbReference>
<dbReference type="InterPro" id="IPR007373">
    <property type="entry name" value="Thiamin_PyroPKinase_B1-bd"/>
</dbReference>
<accession>A0A9N9M0N5</accession>
<name>A0A9N9M0N5_9HELO</name>
<dbReference type="GO" id="GO:0006772">
    <property type="term" value="P:thiamine metabolic process"/>
    <property type="evidence" value="ECO:0007669"/>
    <property type="project" value="InterPro"/>
</dbReference>
<dbReference type="GO" id="GO:0004788">
    <property type="term" value="F:thiamine diphosphokinase activity"/>
    <property type="evidence" value="ECO:0007669"/>
    <property type="project" value="UniProtKB-UniRule"/>
</dbReference>
<dbReference type="InterPro" id="IPR036371">
    <property type="entry name" value="TPK_B1-bd_sf"/>
</dbReference>
<comment type="caution">
    <text evidence="9">The sequence shown here is derived from an EMBL/GenBank/DDBJ whole genome shotgun (WGS) entry which is preliminary data.</text>
</comment>
<evidence type="ECO:0000256" key="1">
    <source>
        <dbReference type="ARBA" id="ARBA00005078"/>
    </source>
</evidence>
<comment type="pathway">
    <text evidence="1 7">Cofactor biosynthesis; thiamine diphosphate biosynthesis; thiamine diphosphate from thiamine: step 1/1.</text>
</comment>
<proteinExistence type="inferred from homology"/>
<dbReference type="InterPro" id="IPR016966">
    <property type="entry name" value="Thiamin_pyrophosphokinase_euk"/>
</dbReference>
<dbReference type="PANTHER" id="PTHR13622">
    <property type="entry name" value="THIAMIN PYROPHOSPHOKINASE"/>
    <property type="match status" value="1"/>
</dbReference>
<dbReference type="InterPro" id="IPR007371">
    <property type="entry name" value="TPK_catalytic"/>
</dbReference>
<organism evidence="9 10">
    <name type="scientific">Hymenoscyphus albidus</name>
    <dbReference type="NCBI Taxonomy" id="595503"/>
    <lineage>
        <taxon>Eukaryota</taxon>
        <taxon>Fungi</taxon>
        <taxon>Dikarya</taxon>
        <taxon>Ascomycota</taxon>
        <taxon>Pezizomycotina</taxon>
        <taxon>Leotiomycetes</taxon>
        <taxon>Helotiales</taxon>
        <taxon>Helotiaceae</taxon>
        <taxon>Hymenoscyphus</taxon>
    </lineage>
</organism>
<dbReference type="EMBL" id="CAJVRM010000640">
    <property type="protein sequence ID" value="CAG8982525.1"/>
    <property type="molecule type" value="Genomic_DNA"/>
</dbReference>
<evidence type="ECO:0000256" key="3">
    <source>
        <dbReference type="ARBA" id="ARBA00022679"/>
    </source>
</evidence>
<dbReference type="SUPFAM" id="SSF63862">
    <property type="entry name" value="Thiamin pyrophosphokinase, substrate-binding domain"/>
    <property type="match status" value="1"/>
</dbReference>
<evidence type="ECO:0000256" key="5">
    <source>
        <dbReference type="ARBA" id="ARBA00022777"/>
    </source>
</evidence>
<gene>
    <name evidence="9" type="ORF">HYALB_00002305</name>
</gene>
<evidence type="ECO:0000259" key="8">
    <source>
        <dbReference type="SMART" id="SM00983"/>
    </source>
</evidence>
<evidence type="ECO:0000256" key="2">
    <source>
        <dbReference type="ARBA" id="ARBA00006785"/>
    </source>
</evidence>
<keyword evidence="3 7" id="KW-0808">Transferase</keyword>
<keyword evidence="4 7" id="KW-0547">Nucleotide-binding</keyword>
<dbReference type="SMART" id="SM00983">
    <property type="entry name" value="TPK_B1_binding"/>
    <property type="match status" value="1"/>
</dbReference>
<dbReference type="Proteomes" id="UP000701801">
    <property type="component" value="Unassembled WGS sequence"/>
</dbReference>
<keyword evidence="6 7" id="KW-0067">ATP-binding</keyword>
<dbReference type="GO" id="GO:0009229">
    <property type="term" value="P:thiamine diphosphate biosynthetic process"/>
    <property type="evidence" value="ECO:0007669"/>
    <property type="project" value="UniProtKB-UniRule"/>
</dbReference>
<comment type="catalytic activity">
    <reaction evidence="7">
        <text>thiamine + ATP = thiamine diphosphate + AMP + H(+)</text>
        <dbReference type="Rhea" id="RHEA:11576"/>
        <dbReference type="ChEBI" id="CHEBI:15378"/>
        <dbReference type="ChEBI" id="CHEBI:18385"/>
        <dbReference type="ChEBI" id="CHEBI:30616"/>
        <dbReference type="ChEBI" id="CHEBI:58937"/>
        <dbReference type="ChEBI" id="CHEBI:456215"/>
    </reaction>
</comment>
<dbReference type="CDD" id="cd07995">
    <property type="entry name" value="TPK"/>
    <property type="match status" value="1"/>
</dbReference>
<evidence type="ECO:0000256" key="7">
    <source>
        <dbReference type="PIRNR" id="PIRNR031057"/>
    </source>
</evidence>
<dbReference type="Pfam" id="PF04263">
    <property type="entry name" value="TPK_catalytic"/>
    <property type="match status" value="1"/>
</dbReference>
<dbReference type="PANTHER" id="PTHR13622:SF8">
    <property type="entry name" value="THIAMIN PYROPHOSPHOKINASE 1"/>
    <property type="match status" value="1"/>
</dbReference>
<reference evidence="9" key="1">
    <citation type="submission" date="2021-07" db="EMBL/GenBank/DDBJ databases">
        <authorList>
            <person name="Durling M."/>
        </authorList>
    </citation>
    <scope>NUCLEOTIDE SEQUENCE</scope>
</reference>
<dbReference type="Pfam" id="PF04265">
    <property type="entry name" value="TPK_B1_binding"/>
    <property type="match status" value="1"/>
</dbReference>
<dbReference type="InterPro" id="IPR036759">
    <property type="entry name" value="TPK_catalytic_sf"/>
</dbReference>
<comment type="similarity">
    <text evidence="2 7">Belongs to the thiamine pyrophosphokinase family.</text>
</comment>
<sequence length="259" mass="28850">MAGETTIWHPANIFSDDPIAQDDDDDGEYSLIVLNQPMELSASVYSKLWENCTCKVAADGGANRIHDMNVQNQDLLDVDFIIGDLDSLLPPVRKYWEDKGARIIHNPDQYSTDFTKAVKAIWAQSKANLVVLGGLGGRVDQGISVLHHLYTFQKTYDSGKMFLLSSEGITFVLKSGKHRIRAQQEHPVMKLGKNVGIIPLKEPSVITTKGLEWDVTDWETEFGGQISTSNHVVEDWVTIDTTKDVLFTIDIEILSLSST</sequence>
<dbReference type="GO" id="GO:0005524">
    <property type="term" value="F:ATP binding"/>
    <property type="evidence" value="ECO:0007669"/>
    <property type="project" value="UniProtKB-UniRule"/>
</dbReference>
<dbReference type="GO" id="GO:0030975">
    <property type="term" value="F:thiamine binding"/>
    <property type="evidence" value="ECO:0007669"/>
    <property type="project" value="UniProtKB-UniRule"/>
</dbReference>
<dbReference type="GO" id="GO:0016301">
    <property type="term" value="F:kinase activity"/>
    <property type="evidence" value="ECO:0007669"/>
    <property type="project" value="UniProtKB-UniRule"/>
</dbReference>
<evidence type="ECO:0000313" key="10">
    <source>
        <dbReference type="Proteomes" id="UP000701801"/>
    </source>
</evidence>
<dbReference type="EC" id="2.7.6.2" evidence="7"/>
<dbReference type="PIRSF" id="PIRSF031057">
    <property type="entry name" value="Thiamin_pyrophosphokinase"/>
    <property type="match status" value="1"/>
</dbReference>
<dbReference type="AlphaFoldDB" id="A0A9N9M0N5"/>